<reference evidence="5 6" key="1">
    <citation type="submission" date="2018-01" db="EMBL/GenBank/DDBJ databases">
        <title>Harnessing the power of phylogenomics to disentangle the directionality and signatures of interkingdom host jumping in the parasitic fungal genus Tolypocladium.</title>
        <authorList>
            <person name="Quandt C.A."/>
            <person name="Patterson W."/>
            <person name="Spatafora J.W."/>
        </authorList>
    </citation>
    <scope>NUCLEOTIDE SEQUENCE [LARGE SCALE GENOMIC DNA]</scope>
    <source>
        <strain evidence="5 6">NRBC 100945</strain>
    </source>
</reference>
<dbReference type="Gene3D" id="3.40.50.150">
    <property type="entry name" value="Vaccinia Virus protein VP39"/>
    <property type="match status" value="1"/>
</dbReference>
<dbReference type="GO" id="GO:0032259">
    <property type="term" value="P:methylation"/>
    <property type="evidence" value="ECO:0007669"/>
    <property type="project" value="UniProtKB-KW"/>
</dbReference>
<dbReference type="PANTHER" id="PTHR43712">
    <property type="entry name" value="PUTATIVE (AFU_ORTHOLOGUE AFUA_4G14580)-RELATED"/>
    <property type="match status" value="1"/>
</dbReference>
<dbReference type="AlphaFoldDB" id="A0A2S4KT53"/>
<dbReference type="PROSITE" id="PS51683">
    <property type="entry name" value="SAM_OMT_II"/>
    <property type="match status" value="1"/>
</dbReference>
<evidence type="ECO:0000313" key="5">
    <source>
        <dbReference type="EMBL" id="POR33383.1"/>
    </source>
</evidence>
<sequence length="502" mass="55488">MASPAKLDVVSGQAVNIKACSSPMLHDTAAVPLHKSALSILGRCTPVYTPLPTISSAIGKHANMGNSLASLTTESPLDRLTTLSKLIEEKTRVLTDHLRAKGLEAPSFHPDGLADFPLAQLDAEAKKARIEVIALTKELHDLALGPREGLKTLAWDTVSFIPLHAITEFKLAEAVPRTGSISYLDLSAEVRKRTGVDVPSYDLRRLLRLAMANNLFCEPELGHVAHSRSSLLFLEDANLASWVEMYMSDLFAPVAYTASAMRKWPASQEDNETGLNLAYGHSMNLFAHLQVDETRSKRYDQAMKAMGSREGFEVSHTVQSYPWDKLGSGTVVDMGGNQGFVSVAIAEAFPSLSFDVQDLPGMRTAVTTGQVPEHLAERVKLTTHDFFQEQPVVASAYLFRHVFHAFTDKYAVQILKALVPAMRPGARVIINDSVLMAPGLVSRVEEKSLRVLDVLMKTVCNSRDRDIDDWKSLFEQADPRFKWQGAWKSSGRMWLMEAVWEE</sequence>
<dbReference type="Proteomes" id="UP000237481">
    <property type="component" value="Unassembled WGS sequence"/>
</dbReference>
<comment type="caution">
    <text evidence="5">The sequence shown here is derived from an EMBL/GenBank/DDBJ whole genome shotgun (WGS) entry which is preliminary data.</text>
</comment>
<evidence type="ECO:0000256" key="3">
    <source>
        <dbReference type="ARBA" id="ARBA00022691"/>
    </source>
</evidence>
<accession>A0A2S4KT53</accession>
<keyword evidence="1 5" id="KW-0489">Methyltransferase</keyword>
<gene>
    <name evidence="5" type="ORF">TPAR_06417</name>
</gene>
<dbReference type="Pfam" id="PF00891">
    <property type="entry name" value="Methyltransf_2"/>
    <property type="match status" value="1"/>
</dbReference>
<dbReference type="InterPro" id="IPR036390">
    <property type="entry name" value="WH_DNA-bd_sf"/>
</dbReference>
<keyword evidence="3" id="KW-0949">S-adenosyl-L-methionine</keyword>
<organism evidence="5 6">
    <name type="scientific">Tolypocladium paradoxum</name>
    <dbReference type="NCBI Taxonomy" id="94208"/>
    <lineage>
        <taxon>Eukaryota</taxon>
        <taxon>Fungi</taxon>
        <taxon>Dikarya</taxon>
        <taxon>Ascomycota</taxon>
        <taxon>Pezizomycotina</taxon>
        <taxon>Sordariomycetes</taxon>
        <taxon>Hypocreomycetidae</taxon>
        <taxon>Hypocreales</taxon>
        <taxon>Ophiocordycipitaceae</taxon>
        <taxon>Tolypocladium</taxon>
    </lineage>
</organism>
<protein>
    <submittedName>
        <fullName evidence="5">6-hydroxytryprostatin B O-methyltransferase</fullName>
    </submittedName>
</protein>
<dbReference type="OrthoDB" id="1606438at2759"/>
<keyword evidence="6" id="KW-1185">Reference proteome</keyword>
<name>A0A2S4KT53_9HYPO</name>
<dbReference type="InterPro" id="IPR001077">
    <property type="entry name" value="COMT_C"/>
</dbReference>
<dbReference type="GO" id="GO:0008171">
    <property type="term" value="F:O-methyltransferase activity"/>
    <property type="evidence" value="ECO:0007669"/>
    <property type="project" value="InterPro"/>
</dbReference>
<evidence type="ECO:0000256" key="2">
    <source>
        <dbReference type="ARBA" id="ARBA00022679"/>
    </source>
</evidence>
<dbReference type="STRING" id="94208.A0A2S4KT53"/>
<proteinExistence type="predicted"/>
<dbReference type="EMBL" id="PKSG01000689">
    <property type="protein sequence ID" value="POR33383.1"/>
    <property type="molecule type" value="Genomic_DNA"/>
</dbReference>
<dbReference type="Gene3D" id="1.10.10.10">
    <property type="entry name" value="Winged helix-like DNA-binding domain superfamily/Winged helix DNA-binding domain"/>
    <property type="match status" value="1"/>
</dbReference>
<dbReference type="PANTHER" id="PTHR43712:SF16">
    <property type="entry name" value="O-METHYLTRANSFERASE ELCB"/>
    <property type="match status" value="1"/>
</dbReference>
<dbReference type="InterPro" id="IPR029063">
    <property type="entry name" value="SAM-dependent_MTases_sf"/>
</dbReference>
<evidence type="ECO:0000256" key="1">
    <source>
        <dbReference type="ARBA" id="ARBA00022603"/>
    </source>
</evidence>
<keyword evidence="2 5" id="KW-0808">Transferase</keyword>
<dbReference type="SUPFAM" id="SSF53335">
    <property type="entry name" value="S-adenosyl-L-methionine-dependent methyltransferases"/>
    <property type="match status" value="1"/>
</dbReference>
<dbReference type="InterPro" id="IPR016461">
    <property type="entry name" value="COMT-like"/>
</dbReference>
<dbReference type="SUPFAM" id="SSF46785">
    <property type="entry name" value="Winged helix' DNA-binding domain"/>
    <property type="match status" value="1"/>
</dbReference>
<feature type="domain" description="O-methyltransferase C-terminal" evidence="4">
    <location>
        <begin position="271"/>
        <end position="477"/>
    </location>
</feature>
<evidence type="ECO:0000259" key="4">
    <source>
        <dbReference type="Pfam" id="PF00891"/>
    </source>
</evidence>
<evidence type="ECO:0000313" key="6">
    <source>
        <dbReference type="Proteomes" id="UP000237481"/>
    </source>
</evidence>
<dbReference type="InterPro" id="IPR036388">
    <property type="entry name" value="WH-like_DNA-bd_sf"/>
</dbReference>